<evidence type="ECO:0000256" key="1">
    <source>
        <dbReference type="SAM" id="MobiDB-lite"/>
    </source>
</evidence>
<feature type="region of interest" description="Disordered" evidence="1">
    <location>
        <begin position="38"/>
        <end position="57"/>
    </location>
</feature>
<sequence length="296" mass="33067">MLLLHGLTAAYIPPAPAVTPFPLLTPRRFPYARPPREPFGWPSTQPMPEPEPARSTTAVSLPESGAFARQQAHWRAEEGGGCPRREWTQGGSTQDGKEKCDKDRTERFGCLVAQVIFDKDGASIDVGPHEQRGIWKLNLHVNCEPLVYQRTHSTRHIAYDGGQLRQPRPQLLWRSVGVAYEDTQQQNASYTADGLQRVVVGRCGMGEGLDSRLSVTRSTITRRGESRGVWSHDGQELAVVRSYETVSRRSKVKPESEVAVEISIRVQVGVTELQGVRDLVRFSYVTLGAFEKQEHI</sequence>
<dbReference type="AlphaFoldDB" id="A0A9P5MSY6"/>
<organism evidence="2 3">
    <name type="scientific">Russula ochroleuca</name>
    <dbReference type="NCBI Taxonomy" id="152965"/>
    <lineage>
        <taxon>Eukaryota</taxon>
        <taxon>Fungi</taxon>
        <taxon>Dikarya</taxon>
        <taxon>Basidiomycota</taxon>
        <taxon>Agaricomycotina</taxon>
        <taxon>Agaricomycetes</taxon>
        <taxon>Russulales</taxon>
        <taxon>Russulaceae</taxon>
        <taxon>Russula</taxon>
    </lineage>
</organism>
<comment type="caution">
    <text evidence="2">The sequence shown here is derived from an EMBL/GenBank/DDBJ whole genome shotgun (WGS) entry which is preliminary data.</text>
</comment>
<evidence type="ECO:0000313" key="3">
    <source>
        <dbReference type="Proteomes" id="UP000759537"/>
    </source>
</evidence>
<gene>
    <name evidence="2" type="ORF">DFH94DRAFT_93683</name>
</gene>
<dbReference type="Proteomes" id="UP000759537">
    <property type="component" value="Unassembled WGS sequence"/>
</dbReference>
<protein>
    <submittedName>
        <fullName evidence="2">Uncharacterized protein</fullName>
    </submittedName>
</protein>
<accession>A0A9P5MSY6</accession>
<keyword evidence="3" id="KW-1185">Reference proteome</keyword>
<name>A0A9P5MSY6_9AGAM</name>
<feature type="compositionally biased region" description="Basic and acidic residues" evidence="1">
    <location>
        <begin position="75"/>
        <end position="87"/>
    </location>
</feature>
<feature type="region of interest" description="Disordered" evidence="1">
    <location>
        <begin position="75"/>
        <end position="101"/>
    </location>
</feature>
<reference evidence="2" key="1">
    <citation type="submission" date="2019-10" db="EMBL/GenBank/DDBJ databases">
        <authorList>
            <consortium name="DOE Joint Genome Institute"/>
            <person name="Kuo A."/>
            <person name="Miyauchi S."/>
            <person name="Kiss E."/>
            <person name="Drula E."/>
            <person name="Kohler A."/>
            <person name="Sanchez-Garcia M."/>
            <person name="Andreopoulos B."/>
            <person name="Barry K.W."/>
            <person name="Bonito G."/>
            <person name="Buee M."/>
            <person name="Carver A."/>
            <person name="Chen C."/>
            <person name="Cichocki N."/>
            <person name="Clum A."/>
            <person name="Culley D."/>
            <person name="Crous P.W."/>
            <person name="Fauchery L."/>
            <person name="Girlanda M."/>
            <person name="Hayes R."/>
            <person name="Keri Z."/>
            <person name="LaButti K."/>
            <person name="Lipzen A."/>
            <person name="Lombard V."/>
            <person name="Magnuson J."/>
            <person name="Maillard F."/>
            <person name="Morin E."/>
            <person name="Murat C."/>
            <person name="Nolan M."/>
            <person name="Ohm R."/>
            <person name="Pangilinan J."/>
            <person name="Pereira M."/>
            <person name="Perotto S."/>
            <person name="Peter M."/>
            <person name="Riley R."/>
            <person name="Sitrit Y."/>
            <person name="Stielow B."/>
            <person name="Szollosi G."/>
            <person name="Zifcakova L."/>
            <person name="Stursova M."/>
            <person name="Spatafora J.W."/>
            <person name="Tedersoo L."/>
            <person name="Vaario L.-M."/>
            <person name="Yamada A."/>
            <person name="Yan M."/>
            <person name="Wang P."/>
            <person name="Xu J."/>
            <person name="Bruns T."/>
            <person name="Baldrian P."/>
            <person name="Vilgalys R."/>
            <person name="Henrissat B."/>
            <person name="Grigoriev I.V."/>
            <person name="Hibbett D."/>
            <person name="Nagy L.G."/>
            <person name="Martin F.M."/>
        </authorList>
    </citation>
    <scope>NUCLEOTIDE SEQUENCE</scope>
    <source>
        <strain evidence="2">Prilba</strain>
    </source>
</reference>
<reference evidence="2" key="2">
    <citation type="journal article" date="2020" name="Nat. Commun.">
        <title>Large-scale genome sequencing of mycorrhizal fungi provides insights into the early evolution of symbiotic traits.</title>
        <authorList>
            <person name="Miyauchi S."/>
            <person name="Kiss E."/>
            <person name="Kuo A."/>
            <person name="Drula E."/>
            <person name="Kohler A."/>
            <person name="Sanchez-Garcia M."/>
            <person name="Morin E."/>
            <person name="Andreopoulos B."/>
            <person name="Barry K.W."/>
            <person name="Bonito G."/>
            <person name="Buee M."/>
            <person name="Carver A."/>
            <person name="Chen C."/>
            <person name="Cichocki N."/>
            <person name="Clum A."/>
            <person name="Culley D."/>
            <person name="Crous P.W."/>
            <person name="Fauchery L."/>
            <person name="Girlanda M."/>
            <person name="Hayes R.D."/>
            <person name="Keri Z."/>
            <person name="LaButti K."/>
            <person name="Lipzen A."/>
            <person name="Lombard V."/>
            <person name="Magnuson J."/>
            <person name="Maillard F."/>
            <person name="Murat C."/>
            <person name="Nolan M."/>
            <person name="Ohm R.A."/>
            <person name="Pangilinan J."/>
            <person name="Pereira M.F."/>
            <person name="Perotto S."/>
            <person name="Peter M."/>
            <person name="Pfister S."/>
            <person name="Riley R."/>
            <person name="Sitrit Y."/>
            <person name="Stielow J.B."/>
            <person name="Szollosi G."/>
            <person name="Zifcakova L."/>
            <person name="Stursova M."/>
            <person name="Spatafora J.W."/>
            <person name="Tedersoo L."/>
            <person name="Vaario L.M."/>
            <person name="Yamada A."/>
            <person name="Yan M."/>
            <person name="Wang P."/>
            <person name="Xu J."/>
            <person name="Bruns T."/>
            <person name="Baldrian P."/>
            <person name="Vilgalys R."/>
            <person name="Dunand C."/>
            <person name="Henrissat B."/>
            <person name="Grigoriev I.V."/>
            <person name="Hibbett D."/>
            <person name="Nagy L.G."/>
            <person name="Martin F.M."/>
        </authorList>
    </citation>
    <scope>NUCLEOTIDE SEQUENCE</scope>
    <source>
        <strain evidence="2">Prilba</strain>
    </source>
</reference>
<dbReference type="EMBL" id="WHVB01000013">
    <property type="protein sequence ID" value="KAF8477816.1"/>
    <property type="molecule type" value="Genomic_DNA"/>
</dbReference>
<evidence type="ECO:0000313" key="2">
    <source>
        <dbReference type="EMBL" id="KAF8477816.1"/>
    </source>
</evidence>
<proteinExistence type="predicted"/>